<dbReference type="Proteomes" id="UP000326476">
    <property type="component" value="Unassembled WGS sequence"/>
</dbReference>
<organism evidence="1 2">
    <name type="scientific">Aerococcus tenax</name>
    <dbReference type="NCBI Taxonomy" id="3078812"/>
    <lineage>
        <taxon>Bacteria</taxon>
        <taxon>Bacillati</taxon>
        <taxon>Bacillota</taxon>
        <taxon>Bacilli</taxon>
        <taxon>Lactobacillales</taxon>
        <taxon>Aerococcaceae</taxon>
        <taxon>Aerococcus</taxon>
    </lineage>
</organism>
<proteinExistence type="predicted"/>
<keyword evidence="2" id="KW-1185">Reference proteome</keyword>
<dbReference type="Pfam" id="PF17318">
    <property type="entry name" value="DUF5361"/>
    <property type="match status" value="1"/>
</dbReference>
<evidence type="ECO:0008006" key="3">
    <source>
        <dbReference type="Google" id="ProtNLM"/>
    </source>
</evidence>
<comment type="caution">
    <text evidence="1">The sequence shown here is derived from an EMBL/GenBank/DDBJ whole genome shotgun (WGS) entry which is preliminary data.</text>
</comment>
<evidence type="ECO:0000313" key="2">
    <source>
        <dbReference type="Proteomes" id="UP000326476"/>
    </source>
</evidence>
<gene>
    <name evidence="1" type="ORF">F6I34_07985</name>
</gene>
<dbReference type="InterPro" id="IPR035286">
    <property type="entry name" value="DUF5361"/>
</dbReference>
<name>A0A329PHB5_9LACT</name>
<protein>
    <recommendedName>
        <fullName evidence="3">Phage protein</fullName>
    </recommendedName>
</protein>
<accession>A0A329PHB5</accession>
<dbReference type="AlphaFoldDB" id="A0A329PHB5"/>
<evidence type="ECO:0000313" key="1">
    <source>
        <dbReference type="EMBL" id="KAA9238574.1"/>
    </source>
</evidence>
<reference evidence="2" key="1">
    <citation type="submission" date="2019-09" db="EMBL/GenBank/DDBJ databases">
        <title>Draft genome sequence assemblies of isolates from the urinary tract.</title>
        <authorList>
            <person name="Mores C.R."/>
            <person name="Putonti C."/>
            <person name="Wolfe A.J."/>
        </authorList>
    </citation>
    <scope>NUCLEOTIDE SEQUENCE [LARGE SCALE GENOMIC DNA]</scope>
    <source>
        <strain evidence="2">UMB8614</strain>
    </source>
</reference>
<dbReference type="EMBL" id="VYVN01000024">
    <property type="protein sequence ID" value="KAA9238574.1"/>
    <property type="molecule type" value="Genomic_DNA"/>
</dbReference>
<sequence length="132" mass="14967">MLTLASYLEAGEDEVICDLAQYYHIYDYEQLPLDKVAVFVAGLPEESRIVKKLSGQKLSYDSLLLTSIFDQINLLLWSKTKDGQKGKNRPDSLTKEITGKKEESKVTAFTSGEDFKAAREKMIKELERGEVK</sequence>